<dbReference type="Proteomes" id="UP000187209">
    <property type="component" value="Unassembled WGS sequence"/>
</dbReference>
<comment type="caution">
    <text evidence="1">The sequence shown here is derived from an EMBL/GenBank/DDBJ whole genome shotgun (WGS) entry which is preliminary data.</text>
</comment>
<organism evidence="1 2">
    <name type="scientific">Stentor coeruleus</name>
    <dbReference type="NCBI Taxonomy" id="5963"/>
    <lineage>
        <taxon>Eukaryota</taxon>
        <taxon>Sar</taxon>
        <taxon>Alveolata</taxon>
        <taxon>Ciliophora</taxon>
        <taxon>Postciliodesmatophora</taxon>
        <taxon>Heterotrichea</taxon>
        <taxon>Heterotrichida</taxon>
        <taxon>Stentoridae</taxon>
        <taxon>Stentor</taxon>
    </lineage>
</organism>
<proteinExistence type="predicted"/>
<evidence type="ECO:0000313" key="1">
    <source>
        <dbReference type="EMBL" id="OMJ68981.1"/>
    </source>
</evidence>
<dbReference type="AlphaFoldDB" id="A0A1R2AWS7"/>
<name>A0A1R2AWS7_9CILI</name>
<sequence length="225" mass="25976">MIRCKSQKYNCVPIKIFEFPKNPPSTVKEPSFYSPLSPKFMSIMRQNSIKLLRPQTSKNRLFKSKTNQSFLNRSSTNNLTDCSFLDLKLDDQKNYKSQPLIIKKHTPLKIPESIKEKDFAFSISIESFYKLPEKQKKVSQVKKTLKSKKNFTCKKDPMKDWIILDKFTEVNHDHSIKNNKTIVQGSLISPKDLLISISKKKNLFQAHIPIPSPQISQIASGKSKD</sequence>
<keyword evidence="2" id="KW-1185">Reference proteome</keyword>
<evidence type="ECO:0000313" key="2">
    <source>
        <dbReference type="Proteomes" id="UP000187209"/>
    </source>
</evidence>
<protein>
    <submittedName>
        <fullName evidence="1">Uncharacterized protein</fullName>
    </submittedName>
</protein>
<dbReference type="EMBL" id="MPUH01001255">
    <property type="protein sequence ID" value="OMJ68981.1"/>
    <property type="molecule type" value="Genomic_DNA"/>
</dbReference>
<accession>A0A1R2AWS7</accession>
<reference evidence="1 2" key="1">
    <citation type="submission" date="2016-11" db="EMBL/GenBank/DDBJ databases">
        <title>The macronuclear genome of Stentor coeruleus: a giant cell with tiny introns.</title>
        <authorList>
            <person name="Slabodnick M."/>
            <person name="Ruby J.G."/>
            <person name="Reiff S.B."/>
            <person name="Swart E.C."/>
            <person name="Gosai S."/>
            <person name="Prabakaran S."/>
            <person name="Witkowska E."/>
            <person name="Larue G.E."/>
            <person name="Fisher S."/>
            <person name="Freeman R.M."/>
            <person name="Gunawardena J."/>
            <person name="Chu W."/>
            <person name="Stover N.A."/>
            <person name="Gregory B.D."/>
            <person name="Nowacki M."/>
            <person name="Derisi J."/>
            <person name="Roy S.W."/>
            <person name="Marshall W.F."/>
            <person name="Sood P."/>
        </authorList>
    </citation>
    <scope>NUCLEOTIDE SEQUENCE [LARGE SCALE GENOMIC DNA]</scope>
    <source>
        <strain evidence="1">WM001</strain>
    </source>
</reference>
<gene>
    <name evidence="1" type="ORF">SteCoe_33409</name>
</gene>